<protein>
    <submittedName>
        <fullName evidence="1">Acyl-CoA thioesterase</fullName>
    </submittedName>
</protein>
<dbReference type="EMBL" id="CP072133">
    <property type="protein sequence ID" value="QTH72675.1"/>
    <property type="molecule type" value="Genomic_DNA"/>
</dbReference>
<dbReference type="KEGG" id="pxi:J5O05_07790"/>
<organism evidence="1 2">
    <name type="scientific">Pseudoalteromonas xiamenensis</name>
    <dbReference type="NCBI Taxonomy" id="882626"/>
    <lineage>
        <taxon>Bacteria</taxon>
        <taxon>Pseudomonadati</taxon>
        <taxon>Pseudomonadota</taxon>
        <taxon>Gammaproteobacteria</taxon>
        <taxon>Alteromonadales</taxon>
        <taxon>Pseudoalteromonadaceae</taxon>
        <taxon>Pseudoalteromonas</taxon>
    </lineage>
</organism>
<reference evidence="1" key="1">
    <citation type="submission" date="2021-03" db="EMBL/GenBank/DDBJ databases">
        <title>Complete Genome of Pseudoalteromonas xiamenensis STKMTI.2, a new potential marine bacterium producing anti-Vibrio compounds.</title>
        <authorList>
            <person name="Handayani D.P."/>
            <person name="Isnansetyo A."/>
            <person name="Istiqomah I."/>
            <person name="Jumina J."/>
        </authorList>
    </citation>
    <scope>NUCLEOTIDE SEQUENCE</scope>
    <source>
        <strain evidence="1">STKMTI.2</strain>
    </source>
</reference>
<dbReference type="Gene3D" id="3.10.129.10">
    <property type="entry name" value="Hotdog Thioesterase"/>
    <property type="match status" value="1"/>
</dbReference>
<keyword evidence="2" id="KW-1185">Reference proteome</keyword>
<name>A0A975DJ53_9GAMM</name>
<dbReference type="Pfam" id="PF13279">
    <property type="entry name" value="4HBT_2"/>
    <property type="match status" value="1"/>
</dbReference>
<sequence>MYKLMEQVHPRFSETDALGHINNTVVPVWFEAARTPIFKIFTPNLDPKQWKLIIAKIEVEFKGELFYGEEVEIRTGIERIGNSSYVIVQEAWQGGRACAVGKTIMVRYSFADKSAVSLSEEERTGLSAFLI</sequence>
<dbReference type="CDD" id="cd00586">
    <property type="entry name" value="4HBT"/>
    <property type="match status" value="1"/>
</dbReference>
<evidence type="ECO:0000313" key="2">
    <source>
        <dbReference type="Proteomes" id="UP000664904"/>
    </source>
</evidence>
<evidence type="ECO:0000313" key="1">
    <source>
        <dbReference type="EMBL" id="QTH72675.1"/>
    </source>
</evidence>
<accession>A0A975DJ53</accession>
<proteinExistence type="predicted"/>
<gene>
    <name evidence="1" type="ORF">J5O05_07790</name>
</gene>
<dbReference type="AlphaFoldDB" id="A0A975DJ53"/>
<dbReference type="InterPro" id="IPR029069">
    <property type="entry name" value="HotDog_dom_sf"/>
</dbReference>
<dbReference type="RefSeq" id="WP_208844299.1">
    <property type="nucleotide sequence ID" value="NZ_CP072133.1"/>
</dbReference>
<dbReference type="Proteomes" id="UP000664904">
    <property type="component" value="Chromosome"/>
</dbReference>
<dbReference type="SUPFAM" id="SSF54637">
    <property type="entry name" value="Thioesterase/thiol ester dehydrase-isomerase"/>
    <property type="match status" value="1"/>
</dbReference>